<dbReference type="PANTHER" id="PTHR30616">
    <property type="entry name" value="UNCHARACTERIZED PROTEIN YFIH"/>
    <property type="match status" value="1"/>
</dbReference>
<name>A0A1I5ATT2_9NEIS</name>
<dbReference type="Pfam" id="PF02578">
    <property type="entry name" value="Cu-oxidase_4"/>
    <property type="match status" value="1"/>
</dbReference>
<reference evidence="12" key="1">
    <citation type="submission" date="2016-10" db="EMBL/GenBank/DDBJ databases">
        <authorList>
            <person name="Varghese N."/>
            <person name="Submissions S."/>
        </authorList>
    </citation>
    <scope>NUCLEOTIDE SEQUENCE [LARGE SCALE GENOMIC DNA]</scope>
    <source>
        <strain evidence="12">DSM 6150</strain>
    </source>
</reference>
<keyword evidence="12" id="KW-1185">Reference proteome</keyword>
<dbReference type="InterPro" id="IPR011324">
    <property type="entry name" value="Cytotoxic_necrot_fac-like_cat"/>
</dbReference>
<evidence type="ECO:0000256" key="5">
    <source>
        <dbReference type="ARBA" id="ARBA00022801"/>
    </source>
</evidence>
<dbReference type="Gene3D" id="3.60.140.10">
    <property type="entry name" value="CNF1/YfiH-like putative cysteine hydrolases"/>
    <property type="match status" value="1"/>
</dbReference>
<dbReference type="GO" id="GO:0005507">
    <property type="term" value="F:copper ion binding"/>
    <property type="evidence" value="ECO:0007669"/>
    <property type="project" value="TreeGrafter"/>
</dbReference>
<dbReference type="EMBL" id="FOVE01000014">
    <property type="protein sequence ID" value="SFN65609.1"/>
    <property type="molecule type" value="Genomic_DNA"/>
</dbReference>
<evidence type="ECO:0000256" key="8">
    <source>
        <dbReference type="ARBA" id="ARBA00048968"/>
    </source>
</evidence>
<dbReference type="PANTHER" id="PTHR30616:SF2">
    <property type="entry name" value="PURINE NUCLEOSIDE PHOSPHORYLASE LACC1"/>
    <property type="match status" value="1"/>
</dbReference>
<keyword evidence="5" id="KW-0378">Hydrolase</keyword>
<dbReference type="NCBIfam" id="TIGR00726">
    <property type="entry name" value="peptidoglycan editing factor PgeF"/>
    <property type="match status" value="1"/>
</dbReference>
<dbReference type="GO" id="GO:0016787">
    <property type="term" value="F:hydrolase activity"/>
    <property type="evidence" value="ECO:0007669"/>
    <property type="project" value="UniProtKB-KW"/>
</dbReference>
<dbReference type="InterPro" id="IPR038371">
    <property type="entry name" value="Cu_polyphenol_OxRdtase_sf"/>
</dbReference>
<keyword evidence="6" id="KW-0862">Zinc</keyword>
<evidence type="ECO:0000256" key="4">
    <source>
        <dbReference type="ARBA" id="ARBA00022723"/>
    </source>
</evidence>
<comment type="catalytic activity">
    <reaction evidence="9">
        <text>S-methyl-5'-thioadenosine + phosphate = 5-(methylsulfanyl)-alpha-D-ribose 1-phosphate + adenine</text>
        <dbReference type="Rhea" id="RHEA:11852"/>
        <dbReference type="ChEBI" id="CHEBI:16708"/>
        <dbReference type="ChEBI" id="CHEBI:17509"/>
        <dbReference type="ChEBI" id="CHEBI:43474"/>
        <dbReference type="ChEBI" id="CHEBI:58533"/>
        <dbReference type="EC" id="2.4.2.28"/>
    </reaction>
    <physiologicalReaction direction="left-to-right" evidence="9">
        <dbReference type="Rhea" id="RHEA:11853"/>
    </physiologicalReaction>
</comment>
<evidence type="ECO:0000256" key="1">
    <source>
        <dbReference type="ARBA" id="ARBA00000553"/>
    </source>
</evidence>
<protein>
    <recommendedName>
        <fullName evidence="10">Purine nucleoside phosphorylase</fullName>
    </recommendedName>
</protein>
<keyword evidence="3" id="KW-0808">Transferase</keyword>
<dbReference type="STRING" id="83765.SAMN05660284_01982"/>
<dbReference type="SUPFAM" id="SSF64438">
    <property type="entry name" value="CNF1/YfiH-like putative cysteine hydrolases"/>
    <property type="match status" value="1"/>
</dbReference>
<evidence type="ECO:0000256" key="9">
    <source>
        <dbReference type="ARBA" id="ARBA00049893"/>
    </source>
</evidence>
<evidence type="ECO:0000313" key="11">
    <source>
        <dbReference type="EMBL" id="SFN65609.1"/>
    </source>
</evidence>
<evidence type="ECO:0000256" key="7">
    <source>
        <dbReference type="ARBA" id="ARBA00047989"/>
    </source>
</evidence>
<dbReference type="Proteomes" id="UP000242869">
    <property type="component" value="Unassembled WGS sequence"/>
</dbReference>
<dbReference type="OrthoDB" id="4279at2"/>
<organism evidence="11 12">
    <name type="scientific">Formivibrio citricus</name>
    <dbReference type="NCBI Taxonomy" id="83765"/>
    <lineage>
        <taxon>Bacteria</taxon>
        <taxon>Pseudomonadati</taxon>
        <taxon>Pseudomonadota</taxon>
        <taxon>Betaproteobacteria</taxon>
        <taxon>Neisseriales</taxon>
        <taxon>Chitinibacteraceae</taxon>
        <taxon>Formivibrio</taxon>
    </lineage>
</organism>
<evidence type="ECO:0000313" key="12">
    <source>
        <dbReference type="Proteomes" id="UP000242869"/>
    </source>
</evidence>
<dbReference type="RefSeq" id="WP_091195421.1">
    <property type="nucleotide sequence ID" value="NZ_FOVE01000014.1"/>
</dbReference>
<comment type="catalytic activity">
    <reaction evidence="8">
        <text>adenosine + phosphate = alpha-D-ribose 1-phosphate + adenine</text>
        <dbReference type="Rhea" id="RHEA:27642"/>
        <dbReference type="ChEBI" id="CHEBI:16335"/>
        <dbReference type="ChEBI" id="CHEBI:16708"/>
        <dbReference type="ChEBI" id="CHEBI:43474"/>
        <dbReference type="ChEBI" id="CHEBI:57720"/>
        <dbReference type="EC" id="2.4.2.1"/>
    </reaction>
    <physiologicalReaction direction="left-to-right" evidence="8">
        <dbReference type="Rhea" id="RHEA:27643"/>
    </physiologicalReaction>
</comment>
<comment type="similarity">
    <text evidence="2 10">Belongs to the purine nucleoside phosphorylase YfiH/LACC1 family.</text>
</comment>
<gene>
    <name evidence="11" type="ORF">SAMN05660284_01982</name>
</gene>
<sequence>MSRNEPEFIIPDWPAPPNVKALATTRRSGFSGAPFDSLNLGTHVGDDAQTVARNRASLRRHLPTEPLWLNQVHGTVVADASQTPAGSDADAAVAHAPGAVCAVMTADCLPVLFCDETGTVAGAAHAGWRGLCNGVLEATVAAMTVAPERILAWLGPAIGPQAFEVGNEVRAAFVARDAHAADAFRPGAAEGKWLADLYQLARQRLEACGVTRIYGGEYCTFSEPARFFSYRRDGQTGRMASLIWLENPSSSRPENRSTG</sequence>
<dbReference type="InterPro" id="IPR003730">
    <property type="entry name" value="Cu_polyphenol_OxRdtase"/>
</dbReference>
<comment type="catalytic activity">
    <reaction evidence="7">
        <text>adenosine + H2O + H(+) = inosine + NH4(+)</text>
        <dbReference type="Rhea" id="RHEA:24408"/>
        <dbReference type="ChEBI" id="CHEBI:15377"/>
        <dbReference type="ChEBI" id="CHEBI:15378"/>
        <dbReference type="ChEBI" id="CHEBI:16335"/>
        <dbReference type="ChEBI" id="CHEBI:17596"/>
        <dbReference type="ChEBI" id="CHEBI:28938"/>
        <dbReference type="EC" id="3.5.4.4"/>
    </reaction>
    <physiologicalReaction direction="left-to-right" evidence="7">
        <dbReference type="Rhea" id="RHEA:24409"/>
    </physiologicalReaction>
</comment>
<dbReference type="GO" id="GO:0017061">
    <property type="term" value="F:S-methyl-5-thioadenosine phosphorylase activity"/>
    <property type="evidence" value="ECO:0007669"/>
    <property type="project" value="UniProtKB-EC"/>
</dbReference>
<evidence type="ECO:0000256" key="10">
    <source>
        <dbReference type="RuleBase" id="RU361274"/>
    </source>
</evidence>
<comment type="catalytic activity">
    <reaction evidence="1">
        <text>inosine + phosphate = alpha-D-ribose 1-phosphate + hypoxanthine</text>
        <dbReference type="Rhea" id="RHEA:27646"/>
        <dbReference type="ChEBI" id="CHEBI:17368"/>
        <dbReference type="ChEBI" id="CHEBI:17596"/>
        <dbReference type="ChEBI" id="CHEBI:43474"/>
        <dbReference type="ChEBI" id="CHEBI:57720"/>
        <dbReference type="EC" id="2.4.2.1"/>
    </reaction>
    <physiologicalReaction direction="left-to-right" evidence="1">
        <dbReference type="Rhea" id="RHEA:27647"/>
    </physiologicalReaction>
</comment>
<dbReference type="AlphaFoldDB" id="A0A1I5ATT2"/>
<dbReference type="CDD" id="cd16833">
    <property type="entry name" value="YfiH"/>
    <property type="match status" value="1"/>
</dbReference>
<evidence type="ECO:0000256" key="3">
    <source>
        <dbReference type="ARBA" id="ARBA00022679"/>
    </source>
</evidence>
<keyword evidence="4" id="KW-0479">Metal-binding</keyword>
<proteinExistence type="inferred from homology"/>
<accession>A0A1I5ATT2</accession>
<evidence type="ECO:0000256" key="2">
    <source>
        <dbReference type="ARBA" id="ARBA00007353"/>
    </source>
</evidence>
<evidence type="ECO:0000256" key="6">
    <source>
        <dbReference type="ARBA" id="ARBA00022833"/>
    </source>
</evidence>